<feature type="transmembrane region" description="Helical" evidence="7">
    <location>
        <begin position="228"/>
        <end position="252"/>
    </location>
</feature>
<feature type="transmembrane region" description="Helical" evidence="7">
    <location>
        <begin position="195"/>
        <end position="216"/>
    </location>
</feature>
<dbReference type="STRING" id="1348853.LK12_17695"/>
<feature type="transmembrane region" description="Helical" evidence="7">
    <location>
        <begin position="63"/>
        <end position="83"/>
    </location>
</feature>
<feature type="transmembrane region" description="Helical" evidence="7">
    <location>
        <begin position="103"/>
        <end position="121"/>
    </location>
</feature>
<comment type="caution">
    <text evidence="8">The sequence shown here is derived from an EMBL/GenBank/DDBJ whole genome shotgun (WGS) entry which is preliminary data.</text>
</comment>
<evidence type="ECO:0000313" key="9">
    <source>
        <dbReference type="Proteomes" id="UP000031057"/>
    </source>
</evidence>
<evidence type="ECO:0000256" key="4">
    <source>
        <dbReference type="ARBA" id="ARBA00022692"/>
    </source>
</evidence>
<evidence type="ECO:0000313" key="8">
    <source>
        <dbReference type="EMBL" id="KHK90414.1"/>
    </source>
</evidence>
<dbReference type="RefSeq" id="WP_039286723.1">
    <property type="nucleotide sequence ID" value="NZ_JTDI01000005.1"/>
</dbReference>
<evidence type="ECO:0000256" key="1">
    <source>
        <dbReference type="ARBA" id="ARBA00004141"/>
    </source>
</evidence>
<keyword evidence="5 7" id="KW-1133">Transmembrane helix</keyword>
<protein>
    <submittedName>
        <fullName evidence="8">Transporter</fullName>
    </submittedName>
</protein>
<dbReference type="EMBL" id="JTDI01000005">
    <property type="protein sequence ID" value="KHK90414.1"/>
    <property type="molecule type" value="Genomic_DNA"/>
</dbReference>
<keyword evidence="4 7" id="KW-0812">Transmembrane</keyword>
<feature type="transmembrane region" description="Helical" evidence="7">
    <location>
        <begin position="38"/>
        <end position="57"/>
    </location>
</feature>
<comment type="subcellular location">
    <subcellularLocation>
        <location evidence="1">Membrane</location>
        <topology evidence="1">Multi-pass membrane protein</topology>
    </subcellularLocation>
</comment>
<feature type="transmembrane region" description="Helical" evidence="7">
    <location>
        <begin position="290"/>
        <end position="309"/>
    </location>
</feature>
<feature type="transmembrane region" description="Helical" evidence="7">
    <location>
        <begin position="127"/>
        <end position="149"/>
    </location>
</feature>
<keyword evidence="3" id="KW-1003">Cell membrane</keyword>
<keyword evidence="2" id="KW-0813">Transport</keyword>
<keyword evidence="6 7" id="KW-0472">Membrane</keyword>
<proteinExistence type="predicted"/>
<evidence type="ECO:0000256" key="3">
    <source>
        <dbReference type="ARBA" id="ARBA00022475"/>
    </source>
</evidence>
<dbReference type="GO" id="GO:0055085">
    <property type="term" value="P:transmembrane transport"/>
    <property type="evidence" value="ECO:0007669"/>
    <property type="project" value="InterPro"/>
</dbReference>
<dbReference type="OrthoDB" id="9810457at2"/>
<feature type="transmembrane region" description="Helical" evidence="7">
    <location>
        <begin position="258"/>
        <end position="278"/>
    </location>
</feature>
<sequence length="310" mass="33009">MLSVLSTVTPIFALIFTGWSVRRMGIFSSQAVSELNRFVVYLALPALLFDIIAKAQWTEIWRPAFMGTFGLGTLALFGVTVAIRLRRPLHLADAAIDGLNSAYANTGFMGFPLAVAAFGHQALTPTLIATIITACIVFGLAMILIEVGLQSEQHPRHMVRKITGSIIRNPLIAAPAAGAAVMAMGTGLPVPAEKFLALLGSSASPCALVTLGLFMAEKRESAANGHEAVALLTIMKLIVHPAMTWAIGAWIFRLPKDPLHVAVLMAALPTGTGPFMVAEFYRREAATTSKVILTSTIISLATITLYLGVI</sequence>
<dbReference type="InterPro" id="IPR004776">
    <property type="entry name" value="Mem_transp_PIN-like"/>
</dbReference>
<reference evidence="8 9" key="1">
    <citation type="submission" date="2014-10" db="EMBL/GenBank/DDBJ databases">
        <title>Genome sequence of Novosphingobium malaysiense MUSC 273(T).</title>
        <authorList>
            <person name="Lee L.-H."/>
        </authorList>
    </citation>
    <scope>NUCLEOTIDE SEQUENCE [LARGE SCALE GENOMIC DNA]</scope>
    <source>
        <strain evidence="8 9">MUSC 273</strain>
    </source>
</reference>
<accession>A0A0B1ZM52</accession>
<keyword evidence="9" id="KW-1185">Reference proteome</keyword>
<evidence type="ECO:0000256" key="2">
    <source>
        <dbReference type="ARBA" id="ARBA00022448"/>
    </source>
</evidence>
<dbReference type="PANTHER" id="PTHR36838">
    <property type="entry name" value="AUXIN EFFLUX CARRIER FAMILY PROTEIN"/>
    <property type="match status" value="1"/>
</dbReference>
<organism evidence="8 9">
    <name type="scientific">Novosphingobium malaysiense</name>
    <dbReference type="NCBI Taxonomy" id="1348853"/>
    <lineage>
        <taxon>Bacteria</taxon>
        <taxon>Pseudomonadati</taxon>
        <taxon>Pseudomonadota</taxon>
        <taxon>Alphaproteobacteria</taxon>
        <taxon>Sphingomonadales</taxon>
        <taxon>Sphingomonadaceae</taxon>
        <taxon>Novosphingobium</taxon>
    </lineage>
</organism>
<evidence type="ECO:0000256" key="7">
    <source>
        <dbReference type="SAM" id="Phobius"/>
    </source>
</evidence>
<dbReference type="AlphaFoldDB" id="A0A0B1ZM52"/>
<evidence type="ECO:0000256" key="5">
    <source>
        <dbReference type="ARBA" id="ARBA00022989"/>
    </source>
</evidence>
<dbReference type="Proteomes" id="UP000031057">
    <property type="component" value="Unassembled WGS sequence"/>
</dbReference>
<feature type="transmembrane region" description="Helical" evidence="7">
    <location>
        <begin position="170"/>
        <end position="189"/>
    </location>
</feature>
<dbReference type="Pfam" id="PF03547">
    <property type="entry name" value="Mem_trans"/>
    <property type="match status" value="1"/>
</dbReference>
<gene>
    <name evidence="8" type="ORF">LK12_17695</name>
</gene>
<evidence type="ECO:0000256" key="6">
    <source>
        <dbReference type="ARBA" id="ARBA00023136"/>
    </source>
</evidence>
<dbReference type="PANTHER" id="PTHR36838:SF3">
    <property type="entry name" value="TRANSPORTER AUXIN EFFLUX CARRIER EC FAMILY"/>
    <property type="match status" value="1"/>
</dbReference>
<feature type="transmembrane region" description="Helical" evidence="7">
    <location>
        <begin position="6"/>
        <end position="26"/>
    </location>
</feature>
<name>A0A0B1ZM52_9SPHN</name>
<dbReference type="GO" id="GO:0016020">
    <property type="term" value="C:membrane"/>
    <property type="evidence" value="ECO:0007669"/>
    <property type="project" value="UniProtKB-SubCell"/>
</dbReference>